<dbReference type="Proteomes" id="UP001281003">
    <property type="component" value="Unassembled WGS sequence"/>
</dbReference>
<reference evidence="1" key="1">
    <citation type="journal article" date="2023" name="Mol. Phylogenet. Evol.">
        <title>Genome-scale phylogeny and comparative genomics of the fungal order Sordariales.</title>
        <authorList>
            <person name="Hensen N."/>
            <person name="Bonometti L."/>
            <person name="Westerberg I."/>
            <person name="Brannstrom I.O."/>
            <person name="Guillou S."/>
            <person name="Cros-Aarteil S."/>
            <person name="Calhoun S."/>
            <person name="Haridas S."/>
            <person name="Kuo A."/>
            <person name="Mondo S."/>
            <person name="Pangilinan J."/>
            <person name="Riley R."/>
            <person name="LaButti K."/>
            <person name="Andreopoulos B."/>
            <person name="Lipzen A."/>
            <person name="Chen C."/>
            <person name="Yan M."/>
            <person name="Daum C."/>
            <person name="Ng V."/>
            <person name="Clum A."/>
            <person name="Steindorff A."/>
            <person name="Ohm R.A."/>
            <person name="Martin F."/>
            <person name="Silar P."/>
            <person name="Natvig D.O."/>
            <person name="Lalanne C."/>
            <person name="Gautier V."/>
            <person name="Ament-Velasquez S.L."/>
            <person name="Kruys A."/>
            <person name="Hutchinson M.I."/>
            <person name="Powell A.J."/>
            <person name="Barry K."/>
            <person name="Miller A.N."/>
            <person name="Grigoriev I.V."/>
            <person name="Debuchy R."/>
            <person name="Gladieux P."/>
            <person name="Hiltunen Thoren M."/>
            <person name="Johannesson H."/>
        </authorList>
    </citation>
    <scope>NUCLEOTIDE SEQUENCE</scope>
    <source>
        <strain evidence="1">FGSC 1904</strain>
    </source>
</reference>
<keyword evidence="2" id="KW-1185">Reference proteome</keyword>
<gene>
    <name evidence="1" type="ORF">B0T20DRAFT_478947</name>
</gene>
<reference evidence="1" key="2">
    <citation type="submission" date="2023-07" db="EMBL/GenBank/DDBJ databases">
        <authorList>
            <consortium name="Lawrence Berkeley National Laboratory"/>
            <person name="Haridas S."/>
            <person name="Hensen N."/>
            <person name="Bonometti L."/>
            <person name="Westerberg I."/>
            <person name="Brannstrom I.O."/>
            <person name="Guillou S."/>
            <person name="Cros-Aarteil S."/>
            <person name="Calhoun S."/>
            <person name="Kuo A."/>
            <person name="Mondo S."/>
            <person name="Pangilinan J."/>
            <person name="Riley R."/>
            <person name="LaButti K."/>
            <person name="Andreopoulos B."/>
            <person name="Lipzen A."/>
            <person name="Chen C."/>
            <person name="Yanf M."/>
            <person name="Daum C."/>
            <person name="Ng V."/>
            <person name="Clum A."/>
            <person name="Steindorff A."/>
            <person name="Ohm R."/>
            <person name="Martin F."/>
            <person name="Silar P."/>
            <person name="Natvig D."/>
            <person name="Lalanne C."/>
            <person name="Gautier V."/>
            <person name="Ament-velasquez S.L."/>
            <person name="Kruys A."/>
            <person name="Hutchinson M.I."/>
            <person name="Powell A.J."/>
            <person name="Barry K."/>
            <person name="Miller A.N."/>
            <person name="Grigoriev I.V."/>
            <person name="Debuchy R."/>
            <person name="Gladieux P."/>
            <person name="Thoren M.H."/>
            <person name="Johannesson H."/>
        </authorList>
    </citation>
    <scope>NUCLEOTIDE SEQUENCE</scope>
    <source>
        <strain evidence="1">FGSC 1904</strain>
    </source>
</reference>
<dbReference type="AlphaFoldDB" id="A0AAE0PE18"/>
<accession>A0AAE0PE18</accession>
<dbReference type="EMBL" id="JAUTDP010000006">
    <property type="protein sequence ID" value="KAK3398180.1"/>
    <property type="molecule type" value="Genomic_DNA"/>
</dbReference>
<evidence type="ECO:0000313" key="2">
    <source>
        <dbReference type="Proteomes" id="UP001281003"/>
    </source>
</evidence>
<organism evidence="1 2">
    <name type="scientific">Sordaria brevicollis</name>
    <dbReference type="NCBI Taxonomy" id="83679"/>
    <lineage>
        <taxon>Eukaryota</taxon>
        <taxon>Fungi</taxon>
        <taxon>Dikarya</taxon>
        <taxon>Ascomycota</taxon>
        <taxon>Pezizomycotina</taxon>
        <taxon>Sordariomycetes</taxon>
        <taxon>Sordariomycetidae</taxon>
        <taxon>Sordariales</taxon>
        <taxon>Sordariaceae</taxon>
        <taxon>Sordaria</taxon>
    </lineage>
</organism>
<name>A0AAE0PE18_SORBR</name>
<comment type="caution">
    <text evidence="1">The sequence shown here is derived from an EMBL/GenBank/DDBJ whole genome shotgun (WGS) entry which is preliminary data.</text>
</comment>
<sequence>MGQSLASMIKSIDGDDDAARKTKDFMDALFELGKSRNDAAWAQAASDANKVYAPINQVLLRRQSIVVNATPGIPEIVTAIKSSVGKLISVTDIISNALIIVLGASSGQVSQNNTYALIATELGALLRIDIDVYSFALRSQSLPQNMTAITCIISSIDHSKMTVNDLRSIVSMTFGSSPLERQKAIFDVILAAWSEAGRNDGRKGLSTMSLNGHDGIIDGGLSLERRQRVQALFEPSVYEEQMTKRGLLFDGMPKTPAESED</sequence>
<proteinExistence type="predicted"/>
<protein>
    <submittedName>
        <fullName evidence="1">Uncharacterized protein</fullName>
    </submittedName>
</protein>
<evidence type="ECO:0000313" key="1">
    <source>
        <dbReference type="EMBL" id="KAK3398180.1"/>
    </source>
</evidence>